<evidence type="ECO:0000313" key="1">
    <source>
        <dbReference type="EMBL" id="CAH9120094.1"/>
    </source>
</evidence>
<name>A0AAV0ECG3_9ASTE</name>
<reference evidence="1" key="1">
    <citation type="submission" date="2022-07" db="EMBL/GenBank/DDBJ databases">
        <authorList>
            <person name="Macas J."/>
            <person name="Novak P."/>
            <person name="Neumann P."/>
        </authorList>
    </citation>
    <scope>NUCLEOTIDE SEQUENCE</scope>
</reference>
<comment type="caution">
    <text evidence="1">The sequence shown here is derived from an EMBL/GenBank/DDBJ whole genome shotgun (WGS) entry which is preliminary data.</text>
</comment>
<evidence type="ECO:0000313" key="2">
    <source>
        <dbReference type="Proteomes" id="UP001152523"/>
    </source>
</evidence>
<protein>
    <submittedName>
        <fullName evidence="1">Uncharacterized protein</fullName>
    </submittedName>
</protein>
<proteinExistence type="predicted"/>
<dbReference type="EMBL" id="CAMAPF010000915">
    <property type="protein sequence ID" value="CAH9120094.1"/>
    <property type="molecule type" value="Genomic_DNA"/>
</dbReference>
<gene>
    <name evidence="1" type="ORF">CEPIT_LOCUS22892</name>
</gene>
<organism evidence="1 2">
    <name type="scientific">Cuscuta epithymum</name>
    <dbReference type="NCBI Taxonomy" id="186058"/>
    <lineage>
        <taxon>Eukaryota</taxon>
        <taxon>Viridiplantae</taxon>
        <taxon>Streptophyta</taxon>
        <taxon>Embryophyta</taxon>
        <taxon>Tracheophyta</taxon>
        <taxon>Spermatophyta</taxon>
        <taxon>Magnoliopsida</taxon>
        <taxon>eudicotyledons</taxon>
        <taxon>Gunneridae</taxon>
        <taxon>Pentapetalae</taxon>
        <taxon>asterids</taxon>
        <taxon>lamiids</taxon>
        <taxon>Solanales</taxon>
        <taxon>Convolvulaceae</taxon>
        <taxon>Cuscuteae</taxon>
        <taxon>Cuscuta</taxon>
        <taxon>Cuscuta subgen. Cuscuta</taxon>
    </lineage>
</organism>
<dbReference type="AlphaFoldDB" id="A0AAV0ECG3"/>
<sequence length="161" mass="18293">MSYNIPLISSLPSSLDFKIRIIGDPTVLLFYEGVTTFQCNSDQFGQVTVKATPTCYSQNLRASFLFIKNSLCGLPNILKPLLIHKEQWISYFVYEGYEELFSEHHMTKFFIKDLIEVVVSVQSIVGSHGGLHKRQNMSFAPDIGNLMVQLGVTILHLWKGY</sequence>
<dbReference type="Proteomes" id="UP001152523">
    <property type="component" value="Unassembled WGS sequence"/>
</dbReference>
<keyword evidence="2" id="KW-1185">Reference proteome</keyword>
<accession>A0AAV0ECG3</accession>